<keyword evidence="6" id="KW-0411">Iron-sulfur</keyword>
<dbReference type="FunFam" id="3.80.30.20:FF:000001">
    <property type="entry name" value="tRNA-2-methylthio-N(6)-dimethylallyladenosine synthase 2"/>
    <property type="match status" value="1"/>
</dbReference>
<dbReference type="CDD" id="cd01335">
    <property type="entry name" value="Radical_SAM"/>
    <property type="match status" value="1"/>
</dbReference>
<evidence type="ECO:0008006" key="11">
    <source>
        <dbReference type="Google" id="ProtNLM"/>
    </source>
</evidence>
<keyword evidence="4" id="KW-0479">Metal-binding</keyword>
<dbReference type="SUPFAM" id="SSF102114">
    <property type="entry name" value="Radical SAM enzymes"/>
    <property type="match status" value="1"/>
</dbReference>
<accession>A0A381TA21</accession>
<reference evidence="10" key="1">
    <citation type="submission" date="2018-05" db="EMBL/GenBank/DDBJ databases">
        <authorList>
            <person name="Lanie J.A."/>
            <person name="Ng W.-L."/>
            <person name="Kazmierczak K.M."/>
            <person name="Andrzejewski T.M."/>
            <person name="Davidsen T.M."/>
            <person name="Wayne K.J."/>
            <person name="Tettelin H."/>
            <person name="Glass J.I."/>
            <person name="Rusch D."/>
            <person name="Podicherti R."/>
            <person name="Tsui H.-C.T."/>
            <person name="Winkler M.E."/>
        </authorList>
    </citation>
    <scope>NUCLEOTIDE SEQUENCE</scope>
</reference>
<feature type="domain" description="TRAM" evidence="7">
    <location>
        <begin position="362"/>
        <end position="425"/>
    </location>
</feature>
<dbReference type="InterPro" id="IPR007197">
    <property type="entry name" value="rSAM"/>
</dbReference>
<dbReference type="PANTHER" id="PTHR43020">
    <property type="entry name" value="CDK5 REGULATORY SUBUNIT-ASSOCIATED PROTEIN 1"/>
    <property type="match status" value="1"/>
</dbReference>
<dbReference type="Pfam" id="PF00919">
    <property type="entry name" value="UPF0004"/>
    <property type="match status" value="1"/>
</dbReference>
<dbReference type="GO" id="GO:0046872">
    <property type="term" value="F:metal ion binding"/>
    <property type="evidence" value="ECO:0007669"/>
    <property type="project" value="UniProtKB-KW"/>
</dbReference>
<dbReference type="Pfam" id="PF04055">
    <property type="entry name" value="Radical_SAM"/>
    <property type="match status" value="1"/>
</dbReference>
<dbReference type="NCBIfam" id="TIGR00089">
    <property type="entry name" value="MiaB/RimO family radical SAM methylthiotransferase"/>
    <property type="match status" value="1"/>
</dbReference>
<keyword evidence="2" id="KW-0004">4Fe-4S</keyword>
<evidence type="ECO:0000259" key="9">
    <source>
        <dbReference type="PROSITE" id="PS51918"/>
    </source>
</evidence>
<evidence type="ECO:0000256" key="6">
    <source>
        <dbReference type="ARBA" id="ARBA00023014"/>
    </source>
</evidence>
<evidence type="ECO:0000256" key="3">
    <source>
        <dbReference type="ARBA" id="ARBA00022691"/>
    </source>
</evidence>
<dbReference type="InterPro" id="IPR020612">
    <property type="entry name" value="Methylthiotransferase_CS"/>
</dbReference>
<protein>
    <recommendedName>
        <fullName evidence="11">TRAM domain-containing protein</fullName>
    </recommendedName>
</protein>
<dbReference type="InterPro" id="IPR023404">
    <property type="entry name" value="rSAM_horseshoe"/>
</dbReference>
<dbReference type="PROSITE" id="PS51449">
    <property type="entry name" value="MTTASE_N"/>
    <property type="match status" value="1"/>
</dbReference>
<dbReference type="PROSITE" id="PS50926">
    <property type="entry name" value="TRAM"/>
    <property type="match status" value="1"/>
</dbReference>
<dbReference type="FunFam" id="3.40.50.12160:FF:000003">
    <property type="entry name" value="CDK5 regulatory subunit-associated protein 1"/>
    <property type="match status" value="1"/>
</dbReference>
<dbReference type="InterPro" id="IPR006638">
    <property type="entry name" value="Elp3/MiaA/NifB-like_rSAM"/>
</dbReference>
<dbReference type="InterPro" id="IPR038135">
    <property type="entry name" value="Methylthiotransferase_N_sf"/>
</dbReference>
<evidence type="ECO:0000259" key="7">
    <source>
        <dbReference type="PROSITE" id="PS50926"/>
    </source>
</evidence>
<keyword evidence="5" id="KW-0408">Iron</keyword>
<dbReference type="AlphaFoldDB" id="A0A381TA21"/>
<dbReference type="SMART" id="SM00729">
    <property type="entry name" value="Elp3"/>
    <property type="match status" value="1"/>
</dbReference>
<dbReference type="GO" id="GO:0005829">
    <property type="term" value="C:cytosol"/>
    <property type="evidence" value="ECO:0007669"/>
    <property type="project" value="TreeGrafter"/>
</dbReference>
<dbReference type="PROSITE" id="PS01278">
    <property type="entry name" value="MTTASE_RADICAL"/>
    <property type="match status" value="1"/>
</dbReference>
<sequence length="429" mass="47507">MNFHDSERMAGLLEQAGYESAESQDDADLIVVNTCSVRELAEEKLFSRLGELRKNDPDDRQTVAVTGCVAQQEGKKILRRSSNVDVVVGTQALQQLPMLVDQSLKNVQPQVDINPYEDVSFPLGVARRNDPVKAYVNIVEGCNDFCAFCVVPYTRGHERMRSSAEILGEINEAVQSGRKEIHLLGQIVNHYQAPDDSGCDFPELLARVQGITGVERIRFASPHPRHVTPRMIGAIRDLPSVCKHLHLPVQSGSTRILSNMRRRYTREIYLELVQEIREAVPGIGISTDVIVGFPGESEEDFQETLSLTSLVRFNSMFSFKYSERPFTKAAKSLPDTVSAQAKTERIVKLQALQGDIQHKINQDLVGVVEEVLVDGSSRKRATELCGRTTGNTVVNFPGASSMQGSTVPVRIQRAGPHSVWGKIVEADQA</sequence>
<dbReference type="NCBIfam" id="TIGR01574">
    <property type="entry name" value="miaB-methiolase"/>
    <property type="match status" value="1"/>
</dbReference>
<proteinExistence type="predicted"/>
<dbReference type="EMBL" id="UINC01004258">
    <property type="protein sequence ID" value="SVA13005.1"/>
    <property type="molecule type" value="Genomic_DNA"/>
</dbReference>
<dbReference type="PANTHER" id="PTHR43020:SF2">
    <property type="entry name" value="MITOCHONDRIAL TRNA METHYLTHIOTRANSFERASE CDK5RAP1"/>
    <property type="match status" value="1"/>
</dbReference>
<dbReference type="InterPro" id="IPR058240">
    <property type="entry name" value="rSAM_sf"/>
</dbReference>
<evidence type="ECO:0000256" key="5">
    <source>
        <dbReference type="ARBA" id="ARBA00023004"/>
    </source>
</evidence>
<name>A0A381TA21_9ZZZZ</name>
<dbReference type="GO" id="GO:0051539">
    <property type="term" value="F:4 iron, 4 sulfur cluster binding"/>
    <property type="evidence" value="ECO:0007669"/>
    <property type="project" value="UniProtKB-KW"/>
</dbReference>
<evidence type="ECO:0000256" key="2">
    <source>
        <dbReference type="ARBA" id="ARBA00022485"/>
    </source>
</evidence>
<dbReference type="Pfam" id="PF01938">
    <property type="entry name" value="TRAM"/>
    <property type="match status" value="1"/>
</dbReference>
<dbReference type="SFLD" id="SFLDS00029">
    <property type="entry name" value="Radical_SAM"/>
    <property type="match status" value="1"/>
</dbReference>
<gene>
    <name evidence="10" type="ORF">METZ01_LOCUS65859</name>
</gene>
<dbReference type="Gene3D" id="3.40.50.12160">
    <property type="entry name" value="Methylthiotransferase, N-terminal domain"/>
    <property type="match status" value="1"/>
</dbReference>
<keyword evidence="3" id="KW-0949">S-adenosyl-L-methionine</keyword>
<comment type="cofactor">
    <cofactor evidence="1">
        <name>[4Fe-4S] cluster</name>
        <dbReference type="ChEBI" id="CHEBI:49883"/>
    </cofactor>
</comment>
<dbReference type="SFLD" id="SFLDG01061">
    <property type="entry name" value="methylthiotransferase"/>
    <property type="match status" value="1"/>
</dbReference>
<feature type="domain" description="Radical SAM core" evidence="9">
    <location>
        <begin position="128"/>
        <end position="359"/>
    </location>
</feature>
<dbReference type="Gene3D" id="3.80.30.20">
    <property type="entry name" value="tm_1862 like domain"/>
    <property type="match status" value="1"/>
</dbReference>
<dbReference type="InterPro" id="IPR013848">
    <property type="entry name" value="Methylthiotransferase_N"/>
</dbReference>
<dbReference type="SFLD" id="SFLDG01082">
    <property type="entry name" value="B12-binding_domain_containing"/>
    <property type="match status" value="1"/>
</dbReference>
<dbReference type="GO" id="GO:0035597">
    <property type="term" value="F:tRNA-2-methylthio-N(6)-dimethylallyladenosine(37) synthase activity"/>
    <property type="evidence" value="ECO:0007669"/>
    <property type="project" value="TreeGrafter"/>
</dbReference>
<evidence type="ECO:0000256" key="1">
    <source>
        <dbReference type="ARBA" id="ARBA00001966"/>
    </source>
</evidence>
<organism evidence="10">
    <name type="scientific">marine metagenome</name>
    <dbReference type="NCBI Taxonomy" id="408172"/>
    <lineage>
        <taxon>unclassified sequences</taxon>
        <taxon>metagenomes</taxon>
        <taxon>ecological metagenomes</taxon>
    </lineage>
</organism>
<dbReference type="InterPro" id="IPR005839">
    <property type="entry name" value="Methylthiotransferase"/>
</dbReference>
<dbReference type="InterPro" id="IPR002792">
    <property type="entry name" value="TRAM_dom"/>
</dbReference>
<feature type="domain" description="MTTase N-terminal" evidence="8">
    <location>
        <begin position="1"/>
        <end position="105"/>
    </location>
</feature>
<dbReference type="PROSITE" id="PS51918">
    <property type="entry name" value="RADICAL_SAM"/>
    <property type="match status" value="1"/>
</dbReference>
<evidence type="ECO:0000256" key="4">
    <source>
        <dbReference type="ARBA" id="ARBA00022723"/>
    </source>
</evidence>
<evidence type="ECO:0000313" key="10">
    <source>
        <dbReference type="EMBL" id="SVA13005.1"/>
    </source>
</evidence>
<evidence type="ECO:0000259" key="8">
    <source>
        <dbReference type="PROSITE" id="PS51449"/>
    </source>
</evidence>